<gene>
    <name evidence="3" type="ORF">CK501_16340</name>
</gene>
<dbReference type="InterPro" id="IPR013429">
    <property type="entry name" value="Regulatory_FmdB_Zinc_ribbon"/>
</dbReference>
<keyword evidence="4" id="KW-1185">Reference proteome</keyword>
<dbReference type="NCBIfam" id="TIGR02605">
    <property type="entry name" value="CxxC_CxxC_SSSS"/>
    <property type="match status" value="1"/>
</dbReference>
<comment type="caution">
    <text evidence="3">The sequence shown here is derived from an EMBL/GenBank/DDBJ whole genome shotgun (WGS) entry which is preliminary data.</text>
</comment>
<dbReference type="OrthoDB" id="9813321at2"/>
<feature type="domain" description="Putative regulatory protein FmdB zinc ribbon" evidence="2">
    <location>
        <begin position="1"/>
        <end position="41"/>
    </location>
</feature>
<dbReference type="Proteomes" id="UP000218896">
    <property type="component" value="Unassembled WGS sequence"/>
</dbReference>
<evidence type="ECO:0000256" key="1">
    <source>
        <dbReference type="SAM" id="MobiDB-lite"/>
    </source>
</evidence>
<dbReference type="Pfam" id="PF09723">
    <property type="entry name" value="Zn_ribbon_8"/>
    <property type="match status" value="1"/>
</dbReference>
<evidence type="ECO:0000313" key="4">
    <source>
        <dbReference type="Proteomes" id="UP000218896"/>
    </source>
</evidence>
<proteinExistence type="predicted"/>
<dbReference type="AlphaFoldDB" id="A0A2A2ERU3"/>
<name>A0A2A2ERU3_9GAMM</name>
<dbReference type="SMART" id="SM00834">
    <property type="entry name" value="CxxC_CXXC_SSSS"/>
    <property type="match status" value="1"/>
</dbReference>
<feature type="compositionally biased region" description="Polar residues" evidence="1">
    <location>
        <begin position="64"/>
        <end position="87"/>
    </location>
</feature>
<reference evidence="3 4" key="1">
    <citation type="submission" date="2017-08" db="EMBL/GenBank/DDBJ databases">
        <title>Halovibrio sewagensis sp. nov., isolated from wastewater of high salinity.</title>
        <authorList>
            <person name="Dong X."/>
            <person name="Zhang G."/>
        </authorList>
    </citation>
    <scope>NUCLEOTIDE SEQUENCE [LARGE SCALE GENOMIC DNA]</scope>
    <source>
        <strain evidence="3 4">YL5-2</strain>
    </source>
</reference>
<evidence type="ECO:0000259" key="2">
    <source>
        <dbReference type="SMART" id="SM00834"/>
    </source>
</evidence>
<protein>
    <submittedName>
        <fullName evidence="3">FmdB family transcriptional regulator</fullName>
    </submittedName>
</protein>
<evidence type="ECO:0000313" key="3">
    <source>
        <dbReference type="EMBL" id="PAU75856.1"/>
    </source>
</evidence>
<sequence>MPMYAYSCPACGDFEALVPSSDRNDDQPCKTCGTASPRIIKAPRLSALSPTHRRAHETNERSQHSPSHSCCSGHQNSTAARTGSENGKSAPPRQPQAKRPWMLGH</sequence>
<organism evidence="3 4">
    <name type="scientific">Halovibrio salipaludis</name>
    <dbReference type="NCBI Taxonomy" id="2032626"/>
    <lineage>
        <taxon>Bacteria</taxon>
        <taxon>Pseudomonadati</taxon>
        <taxon>Pseudomonadota</taxon>
        <taxon>Gammaproteobacteria</taxon>
        <taxon>Oceanospirillales</taxon>
        <taxon>Halomonadaceae</taxon>
        <taxon>Halovibrio</taxon>
    </lineage>
</organism>
<accession>A0A2A2ERU3</accession>
<dbReference type="EMBL" id="NSKD01000014">
    <property type="protein sequence ID" value="PAU75856.1"/>
    <property type="molecule type" value="Genomic_DNA"/>
</dbReference>
<feature type="region of interest" description="Disordered" evidence="1">
    <location>
        <begin position="41"/>
        <end position="105"/>
    </location>
</feature>